<sequence>MSVTGEAILAGGLLGSRFMSGVGVIDESCTGTIIDVAGYQMKHADLQKQVLLVDRTSS</sequence>
<dbReference type="AlphaFoldDB" id="A0A067LI66"/>
<accession>A0A067LI66</accession>
<keyword evidence="2" id="KW-1185">Reference proteome</keyword>
<organism evidence="1 2">
    <name type="scientific">Jatropha curcas</name>
    <name type="common">Barbados nut</name>
    <dbReference type="NCBI Taxonomy" id="180498"/>
    <lineage>
        <taxon>Eukaryota</taxon>
        <taxon>Viridiplantae</taxon>
        <taxon>Streptophyta</taxon>
        <taxon>Embryophyta</taxon>
        <taxon>Tracheophyta</taxon>
        <taxon>Spermatophyta</taxon>
        <taxon>Magnoliopsida</taxon>
        <taxon>eudicotyledons</taxon>
        <taxon>Gunneridae</taxon>
        <taxon>Pentapetalae</taxon>
        <taxon>rosids</taxon>
        <taxon>fabids</taxon>
        <taxon>Malpighiales</taxon>
        <taxon>Euphorbiaceae</taxon>
        <taxon>Crotonoideae</taxon>
        <taxon>Jatropheae</taxon>
        <taxon>Jatropha</taxon>
    </lineage>
</organism>
<evidence type="ECO:0000313" key="1">
    <source>
        <dbReference type="EMBL" id="KDP43924.1"/>
    </source>
</evidence>
<dbReference type="Proteomes" id="UP000027138">
    <property type="component" value="Unassembled WGS sequence"/>
</dbReference>
<name>A0A067LI66_JATCU</name>
<evidence type="ECO:0000313" key="2">
    <source>
        <dbReference type="Proteomes" id="UP000027138"/>
    </source>
</evidence>
<protein>
    <submittedName>
        <fullName evidence="1">Uncharacterized protein</fullName>
    </submittedName>
</protein>
<reference evidence="1 2" key="1">
    <citation type="journal article" date="2014" name="PLoS ONE">
        <title>Global Analysis of Gene Expression Profiles in Physic Nut (Jatropha curcas L.) Seedlings Exposed to Salt Stress.</title>
        <authorList>
            <person name="Zhang L."/>
            <person name="Zhang C."/>
            <person name="Wu P."/>
            <person name="Chen Y."/>
            <person name="Li M."/>
            <person name="Jiang H."/>
            <person name="Wu G."/>
        </authorList>
    </citation>
    <scope>NUCLEOTIDE SEQUENCE [LARGE SCALE GENOMIC DNA]</scope>
    <source>
        <strain evidence="2">cv. GZQX0401</strain>
        <tissue evidence="1">Young leaves</tissue>
    </source>
</reference>
<proteinExistence type="predicted"/>
<gene>
    <name evidence="1" type="ORF">JCGZ_05391</name>
</gene>
<dbReference type="EMBL" id="KK914256">
    <property type="protein sequence ID" value="KDP43924.1"/>
    <property type="molecule type" value="Genomic_DNA"/>
</dbReference>